<dbReference type="AlphaFoldDB" id="A0A9D1WS15"/>
<dbReference type="InterPro" id="IPR025648">
    <property type="entry name" value="DUF4358"/>
</dbReference>
<evidence type="ECO:0000313" key="2">
    <source>
        <dbReference type="EMBL" id="HIX66078.1"/>
    </source>
</evidence>
<organism evidence="2 3">
    <name type="scientific">Candidatus Anaerotruncus excrementipullorum</name>
    <dbReference type="NCBI Taxonomy" id="2838465"/>
    <lineage>
        <taxon>Bacteria</taxon>
        <taxon>Bacillati</taxon>
        <taxon>Bacillota</taxon>
        <taxon>Clostridia</taxon>
        <taxon>Eubacteriales</taxon>
        <taxon>Oscillospiraceae</taxon>
        <taxon>Anaerotruncus</taxon>
    </lineage>
</organism>
<comment type="caution">
    <text evidence="2">The sequence shown here is derived from an EMBL/GenBank/DDBJ whole genome shotgun (WGS) entry which is preliminary data.</text>
</comment>
<reference evidence="2" key="1">
    <citation type="journal article" date="2021" name="PeerJ">
        <title>Extensive microbial diversity within the chicken gut microbiome revealed by metagenomics and culture.</title>
        <authorList>
            <person name="Gilroy R."/>
            <person name="Ravi A."/>
            <person name="Getino M."/>
            <person name="Pursley I."/>
            <person name="Horton D.L."/>
            <person name="Alikhan N.F."/>
            <person name="Baker D."/>
            <person name="Gharbi K."/>
            <person name="Hall N."/>
            <person name="Watson M."/>
            <person name="Adriaenssens E.M."/>
            <person name="Foster-Nyarko E."/>
            <person name="Jarju S."/>
            <person name="Secka A."/>
            <person name="Antonio M."/>
            <person name="Oren A."/>
            <person name="Chaudhuri R.R."/>
            <person name="La Ragione R."/>
            <person name="Hildebrand F."/>
            <person name="Pallen M.J."/>
        </authorList>
    </citation>
    <scope>NUCLEOTIDE SEQUENCE</scope>
    <source>
        <strain evidence="2">CHK188-5543</strain>
    </source>
</reference>
<proteinExistence type="predicted"/>
<evidence type="ECO:0000313" key="3">
    <source>
        <dbReference type="Proteomes" id="UP000886800"/>
    </source>
</evidence>
<protein>
    <submittedName>
        <fullName evidence="2">DUF4358 domain-containing protein</fullName>
    </submittedName>
</protein>
<dbReference type="EMBL" id="DXES01000163">
    <property type="protein sequence ID" value="HIX66078.1"/>
    <property type="molecule type" value="Genomic_DNA"/>
</dbReference>
<feature type="signal peptide" evidence="1">
    <location>
        <begin position="1"/>
        <end position="24"/>
    </location>
</feature>
<dbReference type="Proteomes" id="UP000886800">
    <property type="component" value="Unassembled WGS sequence"/>
</dbReference>
<feature type="chain" id="PRO_5038343069" evidence="1">
    <location>
        <begin position="25"/>
        <end position="169"/>
    </location>
</feature>
<dbReference type="Pfam" id="PF14270">
    <property type="entry name" value="DUF4358"/>
    <property type="match status" value="1"/>
</dbReference>
<reference evidence="2" key="2">
    <citation type="submission" date="2021-04" db="EMBL/GenBank/DDBJ databases">
        <authorList>
            <person name="Gilroy R."/>
        </authorList>
    </citation>
    <scope>NUCLEOTIDE SEQUENCE</scope>
    <source>
        <strain evidence="2">CHK188-5543</strain>
    </source>
</reference>
<gene>
    <name evidence="2" type="ORF">H9736_07495</name>
</gene>
<accession>A0A9D1WS15</accession>
<keyword evidence="1" id="KW-0732">Signal</keyword>
<sequence length="169" mass="18126">MTGLMKKILAAACCLGLLAGCAQQGEAAGGETMKEGQSVQTVVDQIADEIGIQMPADVDDTILKDMFYLDANEVEAYAGKMAMTMTSADNVLAVQAKSGQADAAQEALEQRLADVQNAFAQYLPDQSEKAQKGQVVRRGDYVFLLILGESSDTYDSDMERAIQIIDDAF</sequence>
<name>A0A9D1WS15_9FIRM</name>
<dbReference type="PROSITE" id="PS51257">
    <property type="entry name" value="PROKAR_LIPOPROTEIN"/>
    <property type="match status" value="1"/>
</dbReference>
<evidence type="ECO:0000256" key="1">
    <source>
        <dbReference type="SAM" id="SignalP"/>
    </source>
</evidence>